<dbReference type="Pfam" id="PF18614">
    <property type="entry name" value="RNase_II_C_S1"/>
    <property type="match status" value="1"/>
</dbReference>
<dbReference type="InterPro" id="IPR001900">
    <property type="entry name" value="RNase_II/R"/>
</dbReference>
<evidence type="ECO:0000259" key="1">
    <source>
        <dbReference type="SMART" id="SM00955"/>
    </source>
</evidence>
<dbReference type="InterPro" id="IPR040596">
    <property type="entry name" value="RNase_II_C_S1"/>
</dbReference>
<dbReference type="PANTHER" id="PTHR23355">
    <property type="entry name" value="RIBONUCLEASE"/>
    <property type="match status" value="1"/>
</dbReference>
<dbReference type="EMBL" id="CP060780">
    <property type="protein sequence ID" value="QNP42668.1"/>
    <property type="molecule type" value="Genomic_DNA"/>
</dbReference>
<sequence>MRTIVDRDCLLGHGLALIRQQFQLPGDFPADVLTEAKAVARRPIGEHADATQVDFVTLDPAQSRDLDQAFAIEPAGSDLLLHYAIADVGWFVAPGSALDREAWVRGTSYYLPDGKVPLYPPILCEGAVSLLPDGERAAVVFTVRVDPAGEAKLDGVKRARIRSRAKLAYETVREDELPAGFAELTDRVEAAELARGAARVEPPEQEVVQDNGHFQLQLRPQSWAERKNAALSLATNLAVADALLQAKTGLFRTMGKPQDWAVKRLRHTARALGLDWPKPESLEQLERRLDPERPADAAIMLAIRRASPAAGYEPYREGAKPWHAAVAATYAHATAPLRRLADRYVVEAALAVANGQPVADPGVFERLPDVMQKADALSGQIAHAVIDLAEAVVLTGREGSTFDAVVTDVDERGARIQSCSPAIVARIKTDGLKPGDALRVRLDSADAERRTVQFSIAS</sequence>
<proteinExistence type="predicted"/>
<gene>
    <name evidence="2" type="ORF">H9L15_10940</name>
</gene>
<name>A0ABX6T1Q1_9SPHN</name>
<dbReference type="Proteomes" id="UP000516134">
    <property type="component" value="Chromosome"/>
</dbReference>
<dbReference type="SMART" id="SM00955">
    <property type="entry name" value="RNB"/>
    <property type="match status" value="1"/>
</dbReference>
<protein>
    <submittedName>
        <fullName evidence="2">RNB domain-containing ribonuclease</fullName>
    </submittedName>
</protein>
<accession>A0ABX6T1Q1</accession>
<dbReference type="InterPro" id="IPR012340">
    <property type="entry name" value="NA-bd_OB-fold"/>
</dbReference>
<dbReference type="PANTHER" id="PTHR23355:SF9">
    <property type="entry name" value="DIS3-LIKE EXONUCLEASE 2"/>
    <property type="match status" value="1"/>
</dbReference>
<dbReference type="Pfam" id="PF00773">
    <property type="entry name" value="RNB"/>
    <property type="match status" value="1"/>
</dbReference>
<dbReference type="InterPro" id="IPR050180">
    <property type="entry name" value="RNR_Ribonuclease"/>
</dbReference>
<feature type="domain" description="RNB" evidence="1">
    <location>
        <begin position="47"/>
        <end position="355"/>
    </location>
</feature>
<evidence type="ECO:0000313" key="2">
    <source>
        <dbReference type="EMBL" id="QNP42668.1"/>
    </source>
</evidence>
<keyword evidence="3" id="KW-1185">Reference proteome</keyword>
<reference evidence="2 3" key="1">
    <citation type="submission" date="2020-08" db="EMBL/GenBank/DDBJ databases">
        <title>Genome sequence of Sphingomonas daechungensis KACC 18115T.</title>
        <authorList>
            <person name="Hyun D.-W."/>
            <person name="Bae J.-W."/>
        </authorList>
    </citation>
    <scope>NUCLEOTIDE SEQUENCE [LARGE SCALE GENOMIC DNA]</scope>
    <source>
        <strain evidence="2 3">KACC 18115</strain>
    </source>
</reference>
<evidence type="ECO:0000313" key="3">
    <source>
        <dbReference type="Proteomes" id="UP000516134"/>
    </source>
</evidence>
<dbReference type="RefSeq" id="WP_187714100.1">
    <property type="nucleotide sequence ID" value="NZ_BAABJC010000001.1"/>
</dbReference>
<dbReference type="SUPFAM" id="SSF50249">
    <property type="entry name" value="Nucleic acid-binding proteins"/>
    <property type="match status" value="1"/>
</dbReference>
<organism evidence="2 3">
    <name type="scientific">Sphingomonas daechungensis</name>
    <dbReference type="NCBI Taxonomy" id="1176646"/>
    <lineage>
        <taxon>Bacteria</taxon>
        <taxon>Pseudomonadati</taxon>
        <taxon>Pseudomonadota</taxon>
        <taxon>Alphaproteobacteria</taxon>
        <taxon>Sphingomonadales</taxon>
        <taxon>Sphingomonadaceae</taxon>
        <taxon>Sphingomonas</taxon>
    </lineage>
</organism>